<evidence type="ECO:0008006" key="2">
    <source>
        <dbReference type="Google" id="ProtNLM"/>
    </source>
</evidence>
<dbReference type="EMBL" id="FLUP01000001">
    <property type="protein sequence ID" value="SBV93039.1"/>
    <property type="molecule type" value="Genomic_DNA"/>
</dbReference>
<gene>
    <name evidence="1" type="ORF">KM92DES2_10348</name>
</gene>
<protein>
    <recommendedName>
        <fullName evidence="2">Transcriptional regulator</fullName>
    </recommendedName>
</protein>
<evidence type="ECO:0000313" key="1">
    <source>
        <dbReference type="EMBL" id="SBV93039.1"/>
    </source>
</evidence>
<name>A0A212J0T1_9BACT</name>
<proteinExistence type="predicted"/>
<dbReference type="AlphaFoldDB" id="A0A212J0T1"/>
<dbReference type="Gene3D" id="1.10.10.10">
    <property type="entry name" value="Winged helix-like DNA-binding domain superfamily/Winged helix DNA-binding domain"/>
    <property type="match status" value="1"/>
</dbReference>
<sequence length="84" mass="9049">MRVRLPLRLAVGRLLLDGASRTACDVCTALEPEYAGERQINAANIEAQLQALKGVGIVTVCNESDQGVAYGITPDGRQRVLRNL</sequence>
<organism evidence="1">
    <name type="scientific">uncultured Desulfovibrio sp</name>
    <dbReference type="NCBI Taxonomy" id="167968"/>
    <lineage>
        <taxon>Bacteria</taxon>
        <taxon>Pseudomonadati</taxon>
        <taxon>Thermodesulfobacteriota</taxon>
        <taxon>Desulfovibrionia</taxon>
        <taxon>Desulfovibrionales</taxon>
        <taxon>Desulfovibrionaceae</taxon>
        <taxon>Desulfovibrio</taxon>
        <taxon>environmental samples</taxon>
    </lineage>
</organism>
<accession>A0A212J0T1</accession>
<dbReference type="InterPro" id="IPR036388">
    <property type="entry name" value="WH-like_DNA-bd_sf"/>
</dbReference>
<reference evidence="1" key="1">
    <citation type="submission" date="2016-04" db="EMBL/GenBank/DDBJ databases">
        <authorList>
            <person name="Evans L.H."/>
            <person name="Alamgir A."/>
            <person name="Owens N."/>
            <person name="Weber N.D."/>
            <person name="Virtaneva K."/>
            <person name="Barbian K."/>
            <person name="Babar A."/>
            <person name="Rosenke K."/>
        </authorList>
    </citation>
    <scope>NUCLEOTIDE SEQUENCE</scope>
    <source>
        <strain evidence="1">92-2</strain>
    </source>
</reference>